<dbReference type="SUPFAM" id="SSF54534">
    <property type="entry name" value="FKBP-like"/>
    <property type="match status" value="1"/>
</dbReference>
<dbReference type="GO" id="GO:0015031">
    <property type="term" value="P:protein transport"/>
    <property type="evidence" value="ECO:0007669"/>
    <property type="project" value="UniProtKB-UniRule"/>
</dbReference>
<dbReference type="GO" id="GO:0051301">
    <property type="term" value="P:cell division"/>
    <property type="evidence" value="ECO:0007669"/>
    <property type="project" value="UniProtKB-KW"/>
</dbReference>
<gene>
    <name evidence="12 16" type="primary">tig</name>
    <name evidence="16" type="ORF">H0A61_01844</name>
</gene>
<dbReference type="InterPro" id="IPR001179">
    <property type="entry name" value="PPIase_FKBP_dom"/>
</dbReference>
<dbReference type="PANTHER" id="PTHR30560:SF3">
    <property type="entry name" value="TRIGGER FACTOR-LIKE PROTEIN TIG, CHLOROPLASTIC"/>
    <property type="match status" value="1"/>
</dbReference>
<dbReference type="Gene3D" id="1.10.3120.10">
    <property type="entry name" value="Trigger factor, C-terminal domain"/>
    <property type="match status" value="1"/>
</dbReference>
<dbReference type="GO" id="GO:0005737">
    <property type="term" value="C:cytoplasm"/>
    <property type="evidence" value="ECO:0007669"/>
    <property type="project" value="UniProtKB-SubCell"/>
</dbReference>
<dbReference type="RefSeq" id="WP_206706829.1">
    <property type="nucleotide sequence ID" value="NZ_CP059066.1"/>
</dbReference>
<accession>A0A8A0RMJ7</accession>
<evidence type="ECO:0000313" key="17">
    <source>
        <dbReference type="Proteomes" id="UP000662904"/>
    </source>
</evidence>
<dbReference type="PANTHER" id="PTHR30560">
    <property type="entry name" value="TRIGGER FACTOR CHAPERONE AND PEPTIDYL-PROLYL CIS/TRANS ISOMERASE"/>
    <property type="match status" value="1"/>
</dbReference>
<keyword evidence="12" id="KW-0963">Cytoplasm</keyword>
<dbReference type="Pfam" id="PF05698">
    <property type="entry name" value="Trigger_C"/>
    <property type="match status" value="1"/>
</dbReference>
<keyword evidence="9 12" id="KW-0131">Cell cycle</keyword>
<dbReference type="Gene3D" id="3.30.70.1050">
    <property type="entry name" value="Trigger factor ribosome-binding domain"/>
    <property type="match status" value="1"/>
</dbReference>
<dbReference type="EMBL" id="CP059066">
    <property type="protein sequence ID" value="QSQ09473.1"/>
    <property type="molecule type" value="Genomic_DNA"/>
</dbReference>
<dbReference type="AlphaFoldDB" id="A0A8A0RMJ7"/>
<dbReference type="InterPro" id="IPR046357">
    <property type="entry name" value="PPIase_dom_sf"/>
</dbReference>
<organism evidence="16 17">
    <name type="scientific">Koleobacter methoxysyntrophicus</name>
    <dbReference type="NCBI Taxonomy" id="2751313"/>
    <lineage>
        <taxon>Bacteria</taxon>
        <taxon>Bacillati</taxon>
        <taxon>Bacillota</taxon>
        <taxon>Clostridia</taxon>
        <taxon>Koleobacterales</taxon>
        <taxon>Koleobacteraceae</taxon>
        <taxon>Koleobacter</taxon>
    </lineage>
</organism>
<comment type="similarity">
    <text evidence="2 12 14">Belongs to the FKBP-type PPIase family. Tig subfamily.</text>
</comment>
<dbReference type="GO" id="GO:0043022">
    <property type="term" value="F:ribosome binding"/>
    <property type="evidence" value="ECO:0007669"/>
    <property type="project" value="TreeGrafter"/>
</dbReference>
<dbReference type="GO" id="GO:0003755">
    <property type="term" value="F:peptidyl-prolyl cis-trans isomerase activity"/>
    <property type="evidence" value="ECO:0007669"/>
    <property type="project" value="UniProtKB-UniRule"/>
</dbReference>
<name>A0A8A0RMJ7_9FIRM</name>
<dbReference type="Pfam" id="PF00254">
    <property type="entry name" value="FKBP_C"/>
    <property type="match status" value="1"/>
</dbReference>
<evidence type="ECO:0000256" key="1">
    <source>
        <dbReference type="ARBA" id="ARBA00000971"/>
    </source>
</evidence>
<keyword evidence="6 12" id="KW-0697">Rotamase</keyword>
<keyword evidence="8 12" id="KW-0413">Isomerase</keyword>
<dbReference type="PIRSF" id="PIRSF003095">
    <property type="entry name" value="Trigger_factor"/>
    <property type="match status" value="1"/>
</dbReference>
<dbReference type="Proteomes" id="UP000662904">
    <property type="component" value="Chromosome"/>
</dbReference>
<evidence type="ECO:0000256" key="9">
    <source>
        <dbReference type="ARBA" id="ARBA00023306"/>
    </source>
</evidence>
<comment type="function">
    <text evidence="10 12">Involved in protein export. Acts as a chaperone by maintaining the newly synthesized protein in an open conformation. Functions as a peptidyl-prolyl cis-trans isomerase.</text>
</comment>
<evidence type="ECO:0000256" key="13">
    <source>
        <dbReference type="PROSITE-ProRule" id="PRU00277"/>
    </source>
</evidence>
<comment type="subcellular location">
    <subcellularLocation>
        <location evidence="12">Cytoplasm</location>
    </subcellularLocation>
    <text evidence="12">About half TF is bound to the ribosome near the polypeptide exit tunnel while the other half is free in the cytoplasm.</text>
</comment>
<evidence type="ECO:0000259" key="15">
    <source>
        <dbReference type="PROSITE" id="PS50059"/>
    </source>
</evidence>
<dbReference type="SUPFAM" id="SSF102735">
    <property type="entry name" value="Trigger factor ribosome-binding domain"/>
    <property type="match status" value="1"/>
</dbReference>
<evidence type="ECO:0000256" key="3">
    <source>
        <dbReference type="ARBA" id="ARBA00013194"/>
    </source>
</evidence>
<evidence type="ECO:0000256" key="7">
    <source>
        <dbReference type="ARBA" id="ARBA00023186"/>
    </source>
</evidence>
<dbReference type="Pfam" id="PF05697">
    <property type="entry name" value="Trigger_N"/>
    <property type="match status" value="1"/>
</dbReference>
<dbReference type="GO" id="GO:0044183">
    <property type="term" value="F:protein folding chaperone"/>
    <property type="evidence" value="ECO:0007669"/>
    <property type="project" value="TreeGrafter"/>
</dbReference>
<dbReference type="EC" id="5.2.1.8" evidence="3 12"/>
<evidence type="ECO:0000256" key="8">
    <source>
        <dbReference type="ARBA" id="ARBA00023235"/>
    </source>
</evidence>
<evidence type="ECO:0000256" key="6">
    <source>
        <dbReference type="ARBA" id="ARBA00023110"/>
    </source>
</evidence>
<keyword evidence="5 12" id="KW-0132">Cell division</keyword>
<dbReference type="InterPro" id="IPR008880">
    <property type="entry name" value="Trigger_fac_C"/>
</dbReference>
<dbReference type="PROSITE" id="PS50059">
    <property type="entry name" value="FKBP_PPIASE"/>
    <property type="match status" value="1"/>
</dbReference>
<feature type="domain" description="PPIase FKBP-type" evidence="15">
    <location>
        <begin position="163"/>
        <end position="245"/>
    </location>
</feature>
<comment type="catalytic activity">
    <reaction evidence="1 12 13">
        <text>[protein]-peptidylproline (omega=180) = [protein]-peptidylproline (omega=0)</text>
        <dbReference type="Rhea" id="RHEA:16237"/>
        <dbReference type="Rhea" id="RHEA-COMP:10747"/>
        <dbReference type="Rhea" id="RHEA-COMP:10748"/>
        <dbReference type="ChEBI" id="CHEBI:83833"/>
        <dbReference type="ChEBI" id="CHEBI:83834"/>
        <dbReference type="EC" id="5.2.1.8"/>
    </reaction>
</comment>
<evidence type="ECO:0000256" key="14">
    <source>
        <dbReference type="RuleBase" id="RU003914"/>
    </source>
</evidence>
<dbReference type="InterPro" id="IPR037041">
    <property type="entry name" value="Trigger_fac_C_sf"/>
</dbReference>
<evidence type="ECO:0000313" key="16">
    <source>
        <dbReference type="EMBL" id="QSQ09473.1"/>
    </source>
</evidence>
<dbReference type="HAMAP" id="MF_00303">
    <property type="entry name" value="Trigger_factor_Tig"/>
    <property type="match status" value="1"/>
</dbReference>
<evidence type="ECO:0000256" key="4">
    <source>
        <dbReference type="ARBA" id="ARBA00016902"/>
    </source>
</evidence>
<proteinExistence type="inferred from homology"/>
<evidence type="ECO:0000256" key="2">
    <source>
        <dbReference type="ARBA" id="ARBA00005464"/>
    </source>
</evidence>
<protein>
    <recommendedName>
        <fullName evidence="4 12">Trigger factor</fullName>
        <shortName evidence="12">TF</shortName>
        <ecNumber evidence="3 12">5.2.1.8</ecNumber>
    </recommendedName>
    <alternativeName>
        <fullName evidence="11 12">PPIase</fullName>
    </alternativeName>
</protein>
<dbReference type="InterPro" id="IPR005215">
    <property type="entry name" value="Trig_fac"/>
</dbReference>
<evidence type="ECO:0000256" key="12">
    <source>
        <dbReference type="HAMAP-Rule" id="MF_00303"/>
    </source>
</evidence>
<dbReference type="SUPFAM" id="SSF109998">
    <property type="entry name" value="Triger factor/SurA peptide-binding domain-like"/>
    <property type="match status" value="1"/>
</dbReference>
<dbReference type="InterPro" id="IPR036611">
    <property type="entry name" value="Trigger_fac_ribosome-bd_sf"/>
</dbReference>
<evidence type="ECO:0000256" key="10">
    <source>
        <dbReference type="ARBA" id="ARBA00024849"/>
    </source>
</evidence>
<comment type="domain">
    <text evidence="12">Consists of 3 domains; the N-terminus binds the ribosome, the middle domain has PPIase activity, while the C-terminus has intrinsic chaperone activity on its own.</text>
</comment>
<dbReference type="FunFam" id="3.10.50.40:FF:000001">
    <property type="entry name" value="Trigger factor"/>
    <property type="match status" value="1"/>
</dbReference>
<keyword evidence="17" id="KW-1185">Reference proteome</keyword>
<dbReference type="KEGG" id="kme:H0A61_01844"/>
<dbReference type="GO" id="GO:0051083">
    <property type="term" value="P:'de novo' cotranslational protein folding"/>
    <property type="evidence" value="ECO:0007669"/>
    <property type="project" value="TreeGrafter"/>
</dbReference>
<reference evidence="16" key="1">
    <citation type="submission" date="2020-07" db="EMBL/GenBank/DDBJ databases">
        <title>Koleobacter methoxysyntrophicus gen. nov., sp. nov., a novel anaerobic bacterium isolated from deep subsurface oil field and proposal of Koleobacterales ord. nov. in the phylum Firmicutes.</title>
        <authorList>
            <person name="Sakamoto S."/>
            <person name="Tamaki H."/>
        </authorList>
    </citation>
    <scope>NUCLEOTIDE SEQUENCE</scope>
    <source>
        <strain evidence="16">NRmbB1</strain>
    </source>
</reference>
<dbReference type="Gene3D" id="3.10.50.40">
    <property type="match status" value="1"/>
</dbReference>
<dbReference type="InterPro" id="IPR027304">
    <property type="entry name" value="Trigger_fact/SurA_dom_sf"/>
</dbReference>
<sequence length="447" mass="51169">MKANLEKIENNLAILEIQVDPGKFEEAMEKSYRKNVKNISIPGFRKGRAPRKIVEARYGEGIFYEDAINFAVPEAYSYAVKETGIKPVDQPKIEIVQIGQGKPFIFKAEVTVKPEVKLGEYKGIEAEKIEFEVTDEAINKELEYLRQKNARLVAVEDRPVQEGDIAIIDFEGFIDGRPLEGGKNENYSLEIGSKSFVPGFEDQLIGVRAGEEKEIKITFPEGYRSEELSGKDAVFKVRVKEIKKKELPELDDEFAKDVSEFETLKELKDDIENKLKQGLEEISRSTLESTVINRAVENAQVDIPQVMIENEIDILIQDFSSKLSYSGTNLKQYLKYNNLTEEDLRNRFKDEAYHNVKRALVLEAIAEVEGIQATDDEIENKVKEIAEKYNQNPEEFRKKLGERQVEIIKDNIVMKKTVDFLIQNSKIKVKKQSKENETAGEQKDIQD</sequence>
<evidence type="ECO:0000256" key="5">
    <source>
        <dbReference type="ARBA" id="ARBA00022618"/>
    </source>
</evidence>
<evidence type="ECO:0000256" key="11">
    <source>
        <dbReference type="ARBA" id="ARBA00029986"/>
    </source>
</evidence>
<keyword evidence="7 12" id="KW-0143">Chaperone</keyword>
<dbReference type="InterPro" id="IPR008881">
    <property type="entry name" value="Trigger_fac_ribosome-bd_bac"/>
</dbReference>
<dbReference type="NCBIfam" id="TIGR00115">
    <property type="entry name" value="tig"/>
    <property type="match status" value="1"/>
</dbReference>
<dbReference type="GO" id="GO:0043335">
    <property type="term" value="P:protein unfolding"/>
    <property type="evidence" value="ECO:0007669"/>
    <property type="project" value="TreeGrafter"/>
</dbReference>